<evidence type="ECO:0000259" key="1">
    <source>
        <dbReference type="Pfam" id="PF06114"/>
    </source>
</evidence>
<keyword evidence="3" id="KW-1185">Reference proteome</keyword>
<dbReference type="EMBL" id="JARYGZ010000006">
    <property type="protein sequence ID" value="MDH7641130.1"/>
    <property type="molecule type" value="Genomic_DNA"/>
</dbReference>
<dbReference type="RefSeq" id="WP_281046469.1">
    <property type="nucleotide sequence ID" value="NZ_JARYGZ010000006.1"/>
</dbReference>
<gene>
    <name evidence="2" type="ORF">QGN17_20515</name>
</gene>
<comment type="caution">
    <text evidence="2">The sequence shown here is derived from an EMBL/GenBank/DDBJ whole genome shotgun (WGS) entry which is preliminary data.</text>
</comment>
<evidence type="ECO:0000313" key="3">
    <source>
        <dbReference type="Proteomes" id="UP001160625"/>
    </source>
</evidence>
<dbReference type="PANTHER" id="PTHR43236:SF1">
    <property type="entry name" value="BLL7220 PROTEIN"/>
    <property type="match status" value="1"/>
</dbReference>
<dbReference type="InterPro" id="IPR052345">
    <property type="entry name" value="Rad_response_metalloprotease"/>
</dbReference>
<name>A0ABT6N7S1_9SPHN</name>
<dbReference type="Gene3D" id="1.10.10.2910">
    <property type="match status" value="1"/>
</dbReference>
<dbReference type="Proteomes" id="UP001160625">
    <property type="component" value="Unassembled WGS sequence"/>
</dbReference>
<reference evidence="2" key="1">
    <citation type="submission" date="2023-04" db="EMBL/GenBank/DDBJ databases">
        <title>Sphingomonas sp. MAHUQ-71 isolated from rice field.</title>
        <authorList>
            <person name="Huq M.A."/>
        </authorList>
    </citation>
    <scope>NUCLEOTIDE SEQUENCE</scope>
    <source>
        <strain evidence="2">MAHUQ-71</strain>
    </source>
</reference>
<evidence type="ECO:0000313" key="2">
    <source>
        <dbReference type="EMBL" id="MDH7641130.1"/>
    </source>
</evidence>
<organism evidence="2 3">
    <name type="scientific">Sphingomonas oryzagri</name>
    <dbReference type="NCBI Taxonomy" id="3042314"/>
    <lineage>
        <taxon>Bacteria</taxon>
        <taxon>Pseudomonadati</taxon>
        <taxon>Pseudomonadota</taxon>
        <taxon>Alphaproteobacteria</taxon>
        <taxon>Sphingomonadales</taxon>
        <taxon>Sphingomonadaceae</taxon>
        <taxon>Sphingomonas</taxon>
    </lineage>
</organism>
<dbReference type="InterPro" id="IPR010359">
    <property type="entry name" value="IrrE_HExxH"/>
</dbReference>
<sequence length="327" mass="36682">MSQLRDIISGAGAIDSAAADVISSAVGGSPTFWKTRQEKYEEALARAVASVSDDDANVWFDHIPAPDAKPKGRVNAGNRSSELEKRLAFFGVSTLGSWHARYGRDRRETRFRTSFAYTSHEGATSMWLRQGEVEASLRETREWNPDRLRERLNEIRSLSRISKPTRFLKLLTALLAEAGVALVVVRAPSGCRASGASRLIAPDKAMVLVSFRYRKDDHFWFTLFHELGHLLLHGATPFVDDEETNQKDDPCEREANDFAQSMIVPENRIAELESLRPDEDTIRRFAVSLGVSTGLILGQLQHRGLVPHGKLEKLRRTWTWDQIEAAA</sequence>
<proteinExistence type="predicted"/>
<protein>
    <submittedName>
        <fullName evidence="2">ImmA/IrrE family metallo-endopeptidase</fullName>
    </submittedName>
</protein>
<dbReference type="Pfam" id="PF06114">
    <property type="entry name" value="Peptidase_M78"/>
    <property type="match status" value="1"/>
</dbReference>
<feature type="domain" description="IrrE N-terminal-like" evidence="1">
    <location>
        <begin position="214"/>
        <end position="295"/>
    </location>
</feature>
<accession>A0ABT6N7S1</accession>
<dbReference type="PANTHER" id="PTHR43236">
    <property type="entry name" value="ANTITOXIN HIGA1"/>
    <property type="match status" value="1"/>
</dbReference>